<evidence type="ECO:0000313" key="2">
    <source>
        <dbReference type="EMBL" id="KAH3855390.1"/>
    </source>
</evidence>
<protein>
    <submittedName>
        <fullName evidence="2">Uncharacterized protein</fullName>
    </submittedName>
</protein>
<dbReference type="AlphaFoldDB" id="A0A9D4R6U0"/>
<organism evidence="2 3">
    <name type="scientific">Dreissena polymorpha</name>
    <name type="common">Zebra mussel</name>
    <name type="synonym">Mytilus polymorpha</name>
    <dbReference type="NCBI Taxonomy" id="45954"/>
    <lineage>
        <taxon>Eukaryota</taxon>
        <taxon>Metazoa</taxon>
        <taxon>Spiralia</taxon>
        <taxon>Lophotrochozoa</taxon>
        <taxon>Mollusca</taxon>
        <taxon>Bivalvia</taxon>
        <taxon>Autobranchia</taxon>
        <taxon>Heteroconchia</taxon>
        <taxon>Euheterodonta</taxon>
        <taxon>Imparidentia</taxon>
        <taxon>Neoheterodontei</taxon>
        <taxon>Myida</taxon>
        <taxon>Dreissenoidea</taxon>
        <taxon>Dreissenidae</taxon>
        <taxon>Dreissena</taxon>
    </lineage>
</organism>
<evidence type="ECO:0000256" key="1">
    <source>
        <dbReference type="SAM" id="MobiDB-lite"/>
    </source>
</evidence>
<comment type="caution">
    <text evidence="2">The sequence shown here is derived from an EMBL/GenBank/DDBJ whole genome shotgun (WGS) entry which is preliminary data.</text>
</comment>
<gene>
    <name evidence="2" type="ORF">DPMN_097957</name>
</gene>
<proteinExistence type="predicted"/>
<feature type="region of interest" description="Disordered" evidence="1">
    <location>
        <begin position="1"/>
        <end position="25"/>
    </location>
</feature>
<dbReference type="EMBL" id="JAIWYP010000003">
    <property type="protein sequence ID" value="KAH3855390.1"/>
    <property type="molecule type" value="Genomic_DNA"/>
</dbReference>
<evidence type="ECO:0000313" key="3">
    <source>
        <dbReference type="Proteomes" id="UP000828390"/>
    </source>
</evidence>
<dbReference type="Proteomes" id="UP000828390">
    <property type="component" value="Unassembled WGS sequence"/>
</dbReference>
<keyword evidence="3" id="KW-1185">Reference proteome</keyword>
<reference evidence="2" key="1">
    <citation type="journal article" date="2019" name="bioRxiv">
        <title>The Genome of the Zebra Mussel, Dreissena polymorpha: A Resource for Invasive Species Research.</title>
        <authorList>
            <person name="McCartney M.A."/>
            <person name="Auch B."/>
            <person name="Kono T."/>
            <person name="Mallez S."/>
            <person name="Zhang Y."/>
            <person name="Obille A."/>
            <person name="Becker A."/>
            <person name="Abrahante J.E."/>
            <person name="Garbe J."/>
            <person name="Badalamenti J.P."/>
            <person name="Herman A."/>
            <person name="Mangelson H."/>
            <person name="Liachko I."/>
            <person name="Sullivan S."/>
            <person name="Sone E.D."/>
            <person name="Koren S."/>
            <person name="Silverstein K.A.T."/>
            <person name="Beckman K.B."/>
            <person name="Gohl D.M."/>
        </authorList>
    </citation>
    <scope>NUCLEOTIDE SEQUENCE</scope>
    <source>
        <strain evidence="2">Duluth1</strain>
        <tissue evidence="2">Whole animal</tissue>
    </source>
</reference>
<name>A0A9D4R6U0_DREPO</name>
<feature type="compositionally biased region" description="Basic and acidic residues" evidence="1">
    <location>
        <begin position="1"/>
        <end position="15"/>
    </location>
</feature>
<sequence>MAPDGRKDGKTDRQRQNNIPLPMAGDNKLQLGQFNNCTTMTTNICAKGQLAWFGHFTRHDSLYKTLLQGTL</sequence>
<reference evidence="2" key="2">
    <citation type="submission" date="2020-11" db="EMBL/GenBank/DDBJ databases">
        <authorList>
            <person name="McCartney M.A."/>
            <person name="Auch B."/>
            <person name="Kono T."/>
            <person name="Mallez S."/>
            <person name="Becker A."/>
            <person name="Gohl D.M."/>
            <person name="Silverstein K.A.T."/>
            <person name="Koren S."/>
            <person name="Bechman K.B."/>
            <person name="Herman A."/>
            <person name="Abrahante J.E."/>
            <person name="Garbe J."/>
        </authorList>
    </citation>
    <scope>NUCLEOTIDE SEQUENCE</scope>
    <source>
        <strain evidence="2">Duluth1</strain>
        <tissue evidence="2">Whole animal</tissue>
    </source>
</reference>
<accession>A0A9D4R6U0</accession>